<accession>A0A8X6WRS6</accession>
<reference evidence="1" key="1">
    <citation type="submission" date="2020-08" db="EMBL/GenBank/DDBJ databases">
        <title>Multicomponent nature underlies the extraordinary mechanical properties of spider dragline silk.</title>
        <authorList>
            <person name="Kono N."/>
            <person name="Nakamura H."/>
            <person name="Mori M."/>
            <person name="Yoshida Y."/>
            <person name="Ohtoshi R."/>
            <person name="Malay A.D."/>
            <person name="Moran D.A.P."/>
            <person name="Tomita M."/>
            <person name="Numata K."/>
            <person name="Arakawa K."/>
        </authorList>
    </citation>
    <scope>NUCLEOTIDE SEQUENCE</scope>
</reference>
<keyword evidence="2" id="KW-1185">Reference proteome</keyword>
<evidence type="ECO:0000313" key="2">
    <source>
        <dbReference type="Proteomes" id="UP000886998"/>
    </source>
</evidence>
<name>A0A8X6WRS6_9ARAC</name>
<organism evidence="1 2">
    <name type="scientific">Trichonephila inaurata madagascariensis</name>
    <dbReference type="NCBI Taxonomy" id="2747483"/>
    <lineage>
        <taxon>Eukaryota</taxon>
        <taxon>Metazoa</taxon>
        <taxon>Ecdysozoa</taxon>
        <taxon>Arthropoda</taxon>
        <taxon>Chelicerata</taxon>
        <taxon>Arachnida</taxon>
        <taxon>Araneae</taxon>
        <taxon>Araneomorphae</taxon>
        <taxon>Entelegynae</taxon>
        <taxon>Araneoidea</taxon>
        <taxon>Nephilidae</taxon>
        <taxon>Trichonephila</taxon>
        <taxon>Trichonephila inaurata</taxon>
    </lineage>
</organism>
<proteinExistence type="predicted"/>
<protein>
    <submittedName>
        <fullName evidence="1">Uncharacterized protein</fullName>
    </submittedName>
</protein>
<comment type="caution">
    <text evidence="1">The sequence shown here is derived from an EMBL/GenBank/DDBJ whole genome shotgun (WGS) entry which is preliminary data.</text>
</comment>
<gene>
    <name evidence="1" type="ORF">TNIN_422711</name>
</gene>
<sequence>MRGLKDGLLPGKPLTFPDVRGRLKHYFGGKERRKTASDHLTQPETGATLIYPPQALGHRTLSDRVTTLSLFRKGLVCLNVPPILDPVEALGSGLKHQSAS</sequence>
<dbReference type="Proteomes" id="UP000886998">
    <property type="component" value="Unassembled WGS sequence"/>
</dbReference>
<evidence type="ECO:0000313" key="1">
    <source>
        <dbReference type="EMBL" id="GFY39209.1"/>
    </source>
</evidence>
<dbReference type="EMBL" id="BMAV01001263">
    <property type="protein sequence ID" value="GFY39209.1"/>
    <property type="molecule type" value="Genomic_DNA"/>
</dbReference>
<dbReference type="AlphaFoldDB" id="A0A8X6WRS6"/>